<organism evidence="2">
    <name type="scientific">viral metagenome</name>
    <dbReference type="NCBI Taxonomy" id="1070528"/>
    <lineage>
        <taxon>unclassified sequences</taxon>
        <taxon>metagenomes</taxon>
        <taxon>organismal metagenomes</taxon>
    </lineage>
</organism>
<proteinExistence type="predicted"/>
<dbReference type="EMBL" id="MN740582">
    <property type="protein sequence ID" value="QHU35010.1"/>
    <property type="molecule type" value="Genomic_DNA"/>
</dbReference>
<dbReference type="AlphaFoldDB" id="A0A6C0LXB3"/>
<reference evidence="2" key="1">
    <citation type="journal article" date="2020" name="Nature">
        <title>Giant virus diversity and host interactions through global metagenomics.</title>
        <authorList>
            <person name="Schulz F."/>
            <person name="Roux S."/>
            <person name="Paez-Espino D."/>
            <person name="Jungbluth S."/>
            <person name="Walsh D.A."/>
            <person name="Denef V.J."/>
            <person name="McMahon K.D."/>
            <person name="Konstantinidis K.T."/>
            <person name="Eloe-Fadrosh E.A."/>
            <person name="Kyrpides N.C."/>
            <person name="Woyke T."/>
        </authorList>
    </citation>
    <scope>NUCLEOTIDE SEQUENCE</scope>
    <source>
        <strain evidence="2">GVMAG-S-1017244-22</strain>
    </source>
</reference>
<evidence type="ECO:0000313" key="2">
    <source>
        <dbReference type="EMBL" id="QHU35010.1"/>
    </source>
</evidence>
<keyword evidence="1" id="KW-1133">Transmembrane helix</keyword>
<feature type="transmembrane region" description="Helical" evidence="1">
    <location>
        <begin position="40"/>
        <end position="60"/>
    </location>
</feature>
<protein>
    <submittedName>
        <fullName evidence="2">Uncharacterized protein</fullName>
    </submittedName>
</protein>
<name>A0A6C0LXB3_9ZZZZ</name>
<keyword evidence="1" id="KW-0812">Transmembrane</keyword>
<keyword evidence="1" id="KW-0472">Membrane</keyword>
<sequence>MGDTKHIVNDINTLFVNIEEISENYINELSYISDNQISKYQIAINILFLILIVIILYILYRDYVYRIASKMTRCTDINDIIDFNINDNDNSYIYNIYIVHVNNTNNILKDYILRLEYNFIKEETNITFGDKNIISPLLFAPTDTISKISNAFSIFDLEEKKKKFIDYYNKDTQITYNFDKKKLATKKYKYYITSNDDKRLTDENSILLANFIKKYGYNDNINLDPIYNILYAIENKKNMDY</sequence>
<accession>A0A6C0LXB3</accession>
<evidence type="ECO:0000256" key="1">
    <source>
        <dbReference type="SAM" id="Phobius"/>
    </source>
</evidence>